<dbReference type="KEGG" id="csl:COCSUDRAFT_65018"/>
<keyword evidence="3" id="KW-1185">Reference proteome</keyword>
<dbReference type="eggNOG" id="ENOG502RRDB">
    <property type="taxonomic scope" value="Eukaryota"/>
</dbReference>
<evidence type="ECO:0000259" key="1">
    <source>
        <dbReference type="PROSITE" id="PS51819"/>
    </source>
</evidence>
<dbReference type="PANTHER" id="PTHR35006:SF2">
    <property type="entry name" value="GLYOXALASE FAMILY PROTEIN (AFU_ORTHOLOGUE AFUA_5G14830)"/>
    <property type="match status" value="1"/>
</dbReference>
<keyword evidence="2" id="KW-0223">Dioxygenase</keyword>
<dbReference type="InterPro" id="IPR029068">
    <property type="entry name" value="Glyas_Bleomycin-R_OHBP_Dase"/>
</dbReference>
<dbReference type="GeneID" id="17044181"/>
<dbReference type="EMBL" id="AGSI01000003">
    <property type="protein sequence ID" value="EIE26177.1"/>
    <property type="molecule type" value="Genomic_DNA"/>
</dbReference>
<dbReference type="Gene3D" id="3.10.180.10">
    <property type="entry name" value="2,3-Dihydroxybiphenyl 1,2-Dioxygenase, domain 1"/>
    <property type="match status" value="1"/>
</dbReference>
<reference evidence="2 3" key="1">
    <citation type="journal article" date="2012" name="Genome Biol.">
        <title>The genome of the polar eukaryotic microalga coccomyxa subellipsoidea reveals traits of cold adaptation.</title>
        <authorList>
            <person name="Blanc G."/>
            <person name="Agarkova I."/>
            <person name="Grimwood J."/>
            <person name="Kuo A."/>
            <person name="Brueggeman A."/>
            <person name="Dunigan D."/>
            <person name="Gurnon J."/>
            <person name="Ladunga I."/>
            <person name="Lindquist E."/>
            <person name="Lucas S."/>
            <person name="Pangilinan J."/>
            <person name="Proschold T."/>
            <person name="Salamov A."/>
            <person name="Schmutz J."/>
            <person name="Weeks D."/>
            <person name="Yamada T."/>
            <person name="Claverie J.M."/>
            <person name="Grigoriev I."/>
            <person name="Van Etten J."/>
            <person name="Lomsadze A."/>
            <person name="Borodovsky M."/>
        </authorList>
    </citation>
    <scope>NUCLEOTIDE SEQUENCE [LARGE SCALE GENOMIC DNA]</scope>
    <source>
        <strain evidence="2 3">C-169</strain>
    </source>
</reference>
<comment type="caution">
    <text evidence="2">The sequence shown here is derived from an EMBL/GenBank/DDBJ whole genome shotgun (WGS) entry which is preliminary data.</text>
</comment>
<keyword evidence="2" id="KW-0560">Oxidoreductase</keyword>
<dbReference type="GO" id="GO:0051213">
    <property type="term" value="F:dioxygenase activity"/>
    <property type="evidence" value="ECO:0007669"/>
    <property type="project" value="UniProtKB-KW"/>
</dbReference>
<dbReference type="RefSeq" id="XP_005650721.1">
    <property type="nucleotide sequence ID" value="XM_005650664.1"/>
</dbReference>
<dbReference type="Proteomes" id="UP000007264">
    <property type="component" value="Unassembled WGS sequence"/>
</dbReference>
<dbReference type="OrthoDB" id="10249419at2759"/>
<gene>
    <name evidence="2" type="ORF">COCSUDRAFT_65018</name>
</gene>
<name>I0Z6A8_COCSC</name>
<dbReference type="CDD" id="cd07262">
    <property type="entry name" value="VOC_like"/>
    <property type="match status" value="1"/>
</dbReference>
<dbReference type="PANTHER" id="PTHR35006">
    <property type="entry name" value="GLYOXALASE FAMILY PROTEIN (AFU_ORTHOLOGUE AFUA_5G14830)"/>
    <property type="match status" value="1"/>
</dbReference>
<dbReference type="STRING" id="574566.I0Z6A8"/>
<proteinExistence type="predicted"/>
<accession>I0Z6A8</accession>
<dbReference type="InterPro" id="IPR037523">
    <property type="entry name" value="VOC_core"/>
</dbReference>
<sequence>MPIDHLMLKVKDWSKAKAYYTTALKPLGYEPVADWGTGGGFGVAGQPGNIYVKQEEKPTRAHFAILAPSEESVKEYYKLALESGGTDNGAPGFRAHYAPDGVGCFVIDLDDNNIEVVYRP</sequence>
<evidence type="ECO:0000313" key="2">
    <source>
        <dbReference type="EMBL" id="EIE26177.1"/>
    </source>
</evidence>
<dbReference type="AlphaFoldDB" id="I0Z6A8"/>
<protein>
    <submittedName>
        <fullName evidence="2">Glyoxalase/Bleomycin resistance protein/Dihydroxybiphenyl dioxygenase</fullName>
    </submittedName>
</protein>
<evidence type="ECO:0000313" key="3">
    <source>
        <dbReference type="Proteomes" id="UP000007264"/>
    </source>
</evidence>
<organism evidence="2 3">
    <name type="scientific">Coccomyxa subellipsoidea (strain C-169)</name>
    <name type="common">Green microalga</name>
    <dbReference type="NCBI Taxonomy" id="574566"/>
    <lineage>
        <taxon>Eukaryota</taxon>
        <taxon>Viridiplantae</taxon>
        <taxon>Chlorophyta</taxon>
        <taxon>core chlorophytes</taxon>
        <taxon>Trebouxiophyceae</taxon>
        <taxon>Trebouxiophyceae incertae sedis</taxon>
        <taxon>Coccomyxaceae</taxon>
        <taxon>Coccomyxa</taxon>
        <taxon>Coccomyxa subellipsoidea</taxon>
    </lineage>
</organism>
<dbReference type="SUPFAM" id="SSF54593">
    <property type="entry name" value="Glyoxalase/Bleomycin resistance protein/Dihydroxybiphenyl dioxygenase"/>
    <property type="match status" value="1"/>
</dbReference>
<feature type="domain" description="VOC" evidence="1">
    <location>
        <begin position="2"/>
        <end position="119"/>
    </location>
</feature>
<dbReference type="PROSITE" id="PS51819">
    <property type="entry name" value="VOC"/>
    <property type="match status" value="1"/>
</dbReference>